<dbReference type="Proteomes" id="UP000197098">
    <property type="component" value="Chromosome"/>
</dbReference>
<name>A0A248KLQ7_9ENTR</name>
<sequence>MLHFLLTKYQTGIDAGDGYTELFSLEALEPAIKHIHYAIEHGVVNAQLLQGIEKPQLRPSRSAMHRHWKMKKQSDAIISNLVRITEQFGRINRLLLILQFKQHRLRYQYDIKENTVFFRIMDNRKNHHDTHKIMRMFSFFIKDFRYTTGTNYCSAVCSKGMITQYQVQMISSDHSAHPLVAYLASQTERLFNQLPPRSSLLAEDLPILESSHILREILHNEDEA</sequence>
<gene>
    <name evidence="1" type="ORF">CEW81_21810</name>
</gene>
<reference evidence="1 2" key="1">
    <citation type="submission" date="2017-06" db="EMBL/GenBank/DDBJ databases">
        <title>Origin of plasmid-mediated fosfomycin resistance gene fosA3.</title>
        <authorList>
            <person name="Ito R."/>
            <person name="Pacey M.P."/>
            <person name="Doi Y."/>
        </authorList>
    </citation>
    <scope>NUCLEOTIDE SEQUENCE [LARGE SCALE GENOMIC DNA]</scope>
    <source>
        <strain evidence="1 2">YDC799</strain>
    </source>
</reference>
<accession>A0A248KLQ7</accession>
<protein>
    <submittedName>
        <fullName evidence="1">Uncharacterized protein</fullName>
    </submittedName>
</protein>
<dbReference type="AlphaFoldDB" id="A0A248KLQ7"/>
<proteinExistence type="predicted"/>
<evidence type="ECO:0000313" key="2">
    <source>
        <dbReference type="Proteomes" id="UP000197098"/>
    </source>
</evidence>
<organism evidence="1 2">
    <name type="scientific">Kluyvera genomosp. 3</name>
    <dbReference type="NCBI Taxonomy" id="2774055"/>
    <lineage>
        <taxon>Bacteria</taxon>
        <taxon>Pseudomonadati</taxon>
        <taxon>Pseudomonadota</taxon>
        <taxon>Gammaproteobacteria</taxon>
        <taxon>Enterobacterales</taxon>
        <taxon>Enterobacteriaceae</taxon>
        <taxon>Kluyvera</taxon>
    </lineage>
</organism>
<dbReference type="EMBL" id="CP022114">
    <property type="protein sequence ID" value="ASG64226.1"/>
    <property type="molecule type" value="Genomic_DNA"/>
</dbReference>
<evidence type="ECO:0000313" key="1">
    <source>
        <dbReference type="EMBL" id="ASG64226.1"/>
    </source>
</evidence>